<feature type="non-terminal residue" evidence="2">
    <location>
        <position position="128"/>
    </location>
</feature>
<organism evidence="2 3">
    <name type="scientific">Cryphonectria parasitica (strain ATCC 38755 / EP155)</name>
    <dbReference type="NCBI Taxonomy" id="660469"/>
    <lineage>
        <taxon>Eukaryota</taxon>
        <taxon>Fungi</taxon>
        <taxon>Dikarya</taxon>
        <taxon>Ascomycota</taxon>
        <taxon>Pezizomycotina</taxon>
        <taxon>Sordariomycetes</taxon>
        <taxon>Sordariomycetidae</taxon>
        <taxon>Diaporthales</taxon>
        <taxon>Cryphonectriaceae</taxon>
        <taxon>Cryphonectria-Endothia species complex</taxon>
        <taxon>Cryphonectria</taxon>
    </lineage>
</organism>
<gene>
    <name evidence="2" type="ORF">M406DRAFT_243505</name>
</gene>
<name>A0A9P5CJD0_CRYP1</name>
<dbReference type="OrthoDB" id="4161186at2759"/>
<evidence type="ECO:0000313" key="3">
    <source>
        <dbReference type="Proteomes" id="UP000803844"/>
    </source>
</evidence>
<feature type="domain" description="PD-(D/E)XK nuclease-like" evidence="1">
    <location>
        <begin position="4"/>
        <end position="127"/>
    </location>
</feature>
<protein>
    <recommendedName>
        <fullName evidence="1">PD-(D/E)XK nuclease-like domain-containing protein</fullName>
    </recommendedName>
</protein>
<accession>A0A9P5CJD0</accession>
<sequence>IDVLRTRSPCFSINHTDFEPLLRSPIAISIETKHPSASGEGAALQVGVWQAAQWSLLQSLTQSQPTSCSSTALPAFLPAITVVGHDWTLAATTRLGQKTTLWTDCPIGHTRNIIGIYRIIWAIQQLAN</sequence>
<dbReference type="GeneID" id="63833348"/>
<dbReference type="RefSeq" id="XP_040770855.1">
    <property type="nucleotide sequence ID" value="XM_040916219.1"/>
</dbReference>
<dbReference type="AlphaFoldDB" id="A0A9P5CJD0"/>
<dbReference type="Proteomes" id="UP000803844">
    <property type="component" value="Unassembled WGS sequence"/>
</dbReference>
<keyword evidence="3" id="KW-1185">Reference proteome</keyword>
<dbReference type="Pfam" id="PF20516">
    <property type="entry name" value="PDDEXK_12"/>
    <property type="match status" value="1"/>
</dbReference>
<dbReference type="InterPro" id="IPR046797">
    <property type="entry name" value="PDDEXK_12"/>
</dbReference>
<feature type="non-terminal residue" evidence="2">
    <location>
        <position position="1"/>
    </location>
</feature>
<proteinExistence type="predicted"/>
<comment type="caution">
    <text evidence="2">The sequence shown here is derived from an EMBL/GenBank/DDBJ whole genome shotgun (WGS) entry which is preliminary data.</text>
</comment>
<dbReference type="EMBL" id="MU032354">
    <property type="protein sequence ID" value="KAF3759876.1"/>
    <property type="molecule type" value="Genomic_DNA"/>
</dbReference>
<evidence type="ECO:0000259" key="1">
    <source>
        <dbReference type="Pfam" id="PF20516"/>
    </source>
</evidence>
<evidence type="ECO:0000313" key="2">
    <source>
        <dbReference type="EMBL" id="KAF3759876.1"/>
    </source>
</evidence>
<reference evidence="2" key="1">
    <citation type="journal article" date="2020" name="Phytopathology">
        <title>Genome sequence of the chestnut blight fungus Cryphonectria parasitica EP155: A fundamental resource for an archetypical invasive plant pathogen.</title>
        <authorList>
            <person name="Crouch J.A."/>
            <person name="Dawe A."/>
            <person name="Aerts A."/>
            <person name="Barry K."/>
            <person name="Churchill A.C.L."/>
            <person name="Grimwood J."/>
            <person name="Hillman B."/>
            <person name="Milgroom M.G."/>
            <person name="Pangilinan J."/>
            <person name="Smith M."/>
            <person name="Salamov A."/>
            <person name="Schmutz J."/>
            <person name="Yadav J."/>
            <person name="Grigoriev I.V."/>
            <person name="Nuss D."/>
        </authorList>
    </citation>
    <scope>NUCLEOTIDE SEQUENCE</scope>
    <source>
        <strain evidence="2">EP155</strain>
    </source>
</reference>